<dbReference type="InterPro" id="IPR043502">
    <property type="entry name" value="DNA/RNA_pol_sf"/>
</dbReference>
<protein>
    <recommendedName>
        <fullName evidence="1">Reverse transcriptase domain-containing protein</fullName>
    </recommendedName>
</protein>
<dbReference type="PANTHER" id="PTHR46890:SF48">
    <property type="entry name" value="RNA-DIRECTED DNA POLYMERASE"/>
    <property type="match status" value="1"/>
</dbReference>
<dbReference type="CDD" id="cd01650">
    <property type="entry name" value="RT_nLTR_like"/>
    <property type="match status" value="1"/>
</dbReference>
<dbReference type="EMBL" id="RXIC02000021">
    <property type="protein sequence ID" value="KAB1219443.1"/>
    <property type="molecule type" value="Genomic_DNA"/>
</dbReference>
<dbReference type="Pfam" id="PF00078">
    <property type="entry name" value="RVT_1"/>
    <property type="match status" value="1"/>
</dbReference>
<sequence length="332" mass="37640">MKSRKKWLITRDLNTIIFIYPQSFGDGENAIEFLKDETNGWLNSRNAIGNHIVLFFQELYKTSNPTIPSDLEGLIDPLVSDSKNKSLCVIPNAEEVLAAVQQIGSHKAGGPDCMSTLFFKHFWLIIGTNVVSMVSSFFTTGHMLRAMNHTNIALIPKIENPPLIRQYRPISLCNVTYKIMAKTLANRLRPVLPKLVSRLQATFVPGRTIQENSVMAHELFHVMKQHRRAKQFMAIRAYIEKAYDRMVWPLILIALWRFGFHEIFVGWVEQCLSTSSFSILFNGSPFGLFSPSRGLRQGDSLSPFLYIIGSEVFSCMLLKAKVDGCIHGLRIS</sequence>
<comment type="caution">
    <text evidence="2">The sequence shown here is derived from an EMBL/GenBank/DDBJ whole genome shotgun (WGS) entry which is preliminary data.</text>
</comment>
<dbReference type="PANTHER" id="PTHR46890">
    <property type="entry name" value="NON-LTR RETROLELEMENT REVERSE TRANSCRIPTASE-LIKE PROTEIN-RELATED"/>
    <property type="match status" value="1"/>
</dbReference>
<dbReference type="PROSITE" id="PS50878">
    <property type="entry name" value="RT_POL"/>
    <property type="match status" value="1"/>
</dbReference>
<dbReference type="OrthoDB" id="1934719at2759"/>
<reference evidence="2 3" key="1">
    <citation type="journal article" date="2019" name="Plant Biotechnol. J.">
        <title>The red bayberry genome and genetic basis of sex determination.</title>
        <authorList>
            <person name="Jia H.M."/>
            <person name="Jia H.J."/>
            <person name="Cai Q.L."/>
            <person name="Wang Y."/>
            <person name="Zhao H.B."/>
            <person name="Yang W.F."/>
            <person name="Wang G.Y."/>
            <person name="Li Y.H."/>
            <person name="Zhan D.L."/>
            <person name="Shen Y.T."/>
            <person name="Niu Q.F."/>
            <person name="Chang L."/>
            <person name="Qiu J."/>
            <person name="Zhao L."/>
            <person name="Xie H.B."/>
            <person name="Fu W.Y."/>
            <person name="Jin J."/>
            <person name="Li X.W."/>
            <person name="Jiao Y."/>
            <person name="Zhou C.C."/>
            <person name="Tu T."/>
            <person name="Chai C.Y."/>
            <person name="Gao J.L."/>
            <person name="Fan L.J."/>
            <person name="van de Weg E."/>
            <person name="Wang J.Y."/>
            <person name="Gao Z.S."/>
        </authorList>
    </citation>
    <scope>NUCLEOTIDE SEQUENCE [LARGE SCALE GENOMIC DNA]</scope>
    <source>
        <tissue evidence="2">Leaves</tissue>
    </source>
</reference>
<dbReference type="SUPFAM" id="SSF56672">
    <property type="entry name" value="DNA/RNA polymerases"/>
    <property type="match status" value="1"/>
</dbReference>
<evidence type="ECO:0000313" key="3">
    <source>
        <dbReference type="Proteomes" id="UP000516437"/>
    </source>
</evidence>
<accession>A0A6A1W3G4</accession>
<organism evidence="2 3">
    <name type="scientific">Morella rubra</name>
    <name type="common">Chinese bayberry</name>
    <dbReference type="NCBI Taxonomy" id="262757"/>
    <lineage>
        <taxon>Eukaryota</taxon>
        <taxon>Viridiplantae</taxon>
        <taxon>Streptophyta</taxon>
        <taxon>Embryophyta</taxon>
        <taxon>Tracheophyta</taxon>
        <taxon>Spermatophyta</taxon>
        <taxon>Magnoliopsida</taxon>
        <taxon>eudicotyledons</taxon>
        <taxon>Gunneridae</taxon>
        <taxon>Pentapetalae</taxon>
        <taxon>rosids</taxon>
        <taxon>fabids</taxon>
        <taxon>Fagales</taxon>
        <taxon>Myricaceae</taxon>
        <taxon>Morella</taxon>
    </lineage>
</organism>
<dbReference type="InterPro" id="IPR000477">
    <property type="entry name" value="RT_dom"/>
</dbReference>
<dbReference type="InterPro" id="IPR052343">
    <property type="entry name" value="Retrotransposon-Effector_Assoc"/>
</dbReference>
<dbReference type="Proteomes" id="UP000516437">
    <property type="component" value="Chromosome 3"/>
</dbReference>
<evidence type="ECO:0000259" key="1">
    <source>
        <dbReference type="PROSITE" id="PS50878"/>
    </source>
</evidence>
<gene>
    <name evidence="2" type="ORF">CJ030_MR3G001074</name>
</gene>
<evidence type="ECO:0000313" key="2">
    <source>
        <dbReference type="EMBL" id="KAB1219443.1"/>
    </source>
</evidence>
<keyword evidence="3" id="KW-1185">Reference proteome</keyword>
<name>A0A6A1W3G4_9ROSI</name>
<feature type="domain" description="Reverse transcriptase" evidence="1">
    <location>
        <begin position="136"/>
        <end position="332"/>
    </location>
</feature>
<proteinExistence type="predicted"/>
<dbReference type="AlphaFoldDB" id="A0A6A1W3G4"/>